<dbReference type="Gene3D" id="3.40.1190.10">
    <property type="entry name" value="Mur-like, catalytic domain"/>
    <property type="match status" value="1"/>
</dbReference>
<comment type="function">
    <text evidence="7">Catalyzes the addition of meso-diaminopimelic acid to the nucleotide precursor UDP-N-acetylmuramoyl-L-alanyl-D-glutamate (UMAG) in the biosynthesis of bacterial cell-wall peptidoglycan.</text>
</comment>
<keyword evidence="6 7" id="KW-0961">Cell wall biogenesis/degradation</keyword>
<feature type="short sequence motif" description="Meso-diaminopimelate recognition motif" evidence="7">
    <location>
        <begin position="408"/>
        <end position="411"/>
    </location>
</feature>
<keyword evidence="7" id="KW-0460">Magnesium</keyword>
<dbReference type="InterPro" id="IPR036615">
    <property type="entry name" value="Mur_ligase_C_dom_sf"/>
</dbReference>
<dbReference type="NCBIfam" id="NF001126">
    <property type="entry name" value="PRK00139.1-4"/>
    <property type="match status" value="1"/>
</dbReference>
<dbReference type="OrthoDB" id="9800958at2"/>
<dbReference type="GO" id="GO:0071555">
    <property type="term" value="P:cell wall organization"/>
    <property type="evidence" value="ECO:0007669"/>
    <property type="project" value="UniProtKB-KW"/>
</dbReference>
<evidence type="ECO:0000259" key="10">
    <source>
        <dbReference type="Pfam" id="PF02875"/>
    </source>
</evidence>
<proteinExistence type="inferred from homology"/>
<feature type="binding site" evidence="7">
    <location>
        <position position="192"/>
    </location>
    <ligand>
        <name>UDP-N-acetyl-alpha-D-muramoyl-L-alanyl-D-glutamate</name>
        <dbReference type="ChEBI" id="CHEBI:83900"/>
    </ligand>
</feature>
<keyword evidence="7" id="KW-0547">Nucleotide-binding</keyword>
<dbReference type="NCBIfam" id="TIGR01085">
    <property type="entry name" value="murE"/>
    <property type="match status" value="1"/>
</dbReference>
<comment type="catalytic activity">
    <reaction evidence="7">
        <text>UDP-N-acetyl-alpha-D-muramoyl-L-alanyl-D-glutamate + meso-2,6-diaminopimelate + ATP = UDP-N-acetyl-alpha-D-muramoyl-L-alanyl-gamma-D-glutamyl-meso-2,6-diaminopimelate + ADP + phosphate + H(+)</text>
        <dbReference type="Rhea" id="RHEA:23676"/>
        <dbReference type="ChEBI" id="CHEBI:15378"/>
        <dbReference type="ChEBI" id="CHEBI:30616"/>
        <dbReference type="ChEBI" id="CHEBI:43474"/>
        <dbReference type="ChEBI" id="CHEBI:57791"/>
        <dbReference type="ChEBI" id="CHEBI:83900"/>
        <dbReference type="ChEBI" id="CHEBI:83905"/>
        <dbReference type="ChEBI" id="CHEBI:456216"/>
        <dbReference type="EC" id="6.3.2.13"/>
    </reaction>
</comment>
<evidence type="ECO:0000256" key="5">
    <source>
        <dbReference type="ARBA" id="ARBA00023306"/>
    </source>
</evidence>
<evidence type="ECO:0000256" key="7">
    <source>
        <dbReference type="HAMAP-Rule" id="MF_00208"/>
    </source>
</evidence>
<dbReference type="InterPro" id="IPR036565">
    <property type="entry name" value="Mur-like_cat_sf"/>
</dbReference>
<comment type="subcellular location">
    <subcellularLocation>
        <location evidence="7 8">Cytoplasm</location>
    </subcellularLocation>
</comment>
<evidence type="ECO:0000256" key="4">
    <source>
        <dbReference type="ARBA" id="ARBA00022984"/>
    </source>
</evidence>
<dbReference type="InterPro" id="IPR004101">
    <property type="entry name" value="Mur_ligase_C"/>
</dbReference>
<feature type="domain" description="Mur ligase N-terminal catalytic" evidence="9">
    <location>
        <begin position="29"/>
        <end position="92"/>
    </location>
</feature>
<dbReference type="GO" id="GO:0051301">
    <property type="term" value="P:cell division"/>
    <property type="evidence" value="ECO:0007669"/>
    <property type="project" value="UniProtKB-KW"/>
</dbReference>
<dbReference type="UniPathway" id="UPA00219"/>
<keyword evidence="7 12" id="KW-0436">Ligase</keyword>
<dbReference type="GO" id="GO:0008765">
    <property type="term" value="F:UDP-N-acetylmuramoylalanyl-D-glutamate-2,6-diaminopimelate ligase activity"/>
    <property type="evidence" value="ECO:0007669"/>
    <property type="project" value="UniProtKB-UniRule"/>
</dbReference>
<dbReference type="GO" id="GO:0005524">
    <property type="term" value="F:ATP binding"/>
    <property type="evidence" value="ECO:0007669"/>
    <property type="project" value="UniProtKB-UniRule"/>
</dbReference>
<feature type="binding site" evidence="7">
    <location>
        <position position="34"/>
    </location>
    <ligand>
        <name>UDP-N-acetyl-alpha-D-muramoyl-L-alanyl-D-glutamate</name>
        <dbReference type="ChEBI" id="CHEBI:83900"/>
    </ligand>
</feature>
<feature type="binding site" evidence="7">
    <location>
        <position position="465"/>
    </location>
    <ligand>
        <name>meso-2,6-diaminopimelate</name>
        <dbReference type="ChEBI" id="CHEBI:57791"/>
    </ligand>
</feature>
<dbReference type="PANTHER" id="PTHR23135">
    <property type="entry name" value="MUR LIGASE FAMILY MEMBER"/>
    <property type="match status" value="1"/>
</dbReference>
<feature type="modified residue" description="N6-carboxylysine" evidence="7">
    <location>
        <position position="226"/>
    </location>
</feature>
<dbReference type="SUPFAM" id="SSF53623">
    <property type="entry name" value="MurD-like peptide ligases, catalytic domain"/>
    <property type="match status" value="1"/>
</dbReference>
<feature type="domain" description="Mur ligase central" evidence="11">
    <location>
        <begin position="115"/>
        <end position="311"/>
    </location>
</feature>
<keyword evidence="13" id="KW-1185">Reference proteome</keyword>
<dbReference type="GO" id="GO:0000287">
    <property type="term" value="F:magnesium ion binding"/>
    <property type="evidence" value="ECO:0007669"/>
    <property type="project" value="UniProtKB-UniRule"/>
</dbReference>
<evidence type="ECO:0000256" key="3">
    <source>
        <dbReference type="ARBA" id="ARBA00022960"/>
    </source>
</evidence>
<feature type="binding site" evidence="7">
    <location>
        <begin position="408"/>
        <end position="411"/>
    </location>
    <ligand>
        <name>meso-2,6-diaminopimelate</name>
        <dbReference type="ChEBI" id="CHEBI:57791"/>
    </ligand>
</feature>
<evidence type="ECO:0000256" key="8">
    <source>
        <dbReference type="RuleBase" id="RU004135"/>
    </source>
</evidence>
<keyword evidence="7" id="KW-0067">ATP-binding</keyword>
<evidence type="ECO:0000313" key="13">
    <source>
        <dbReference type="Proteomes" id="UP000256373"/>
    </source>
</evidence>
<dbReference type="GO" id="GO:0008360">
    <property type="term" value="P:regulation of cell shape"/>
    <property type="evidence" value="ECO:0007669"/>
    <property type="project" value="UniProtKB-KW"/>
</dbReference>
<dbReference type="GO" id="GO:0009252">
    <property type="term" value="P:peptidoglycan biosynthetic process"/>
    <property type="evidence" value="ECO:0007669"/>
    <property type="project" value="UniProtKB-UniRule"/>
</dbReference>
<evidence type="ECO:0000256" key="1">
    <source>
        <dbReference type="ARBA" id="ARBA00005898"/>
    </source>
</evidence>
<dbReference type="Gene3D" id="3.90.190.20">
    <property type="entry name" value="Mur ligase, C-terminal domain"/>
    <property type="match status" value="1"/>
</dbReference>
<feature type="domain" description="Mur ligase C-terminal" evidence="10">
    <location>
        <begin position="333"/>
        <end position="463"/>
    </location>
</feature>
<feature type="binding site" evidence="7">
    <location>
        <position position="186"/>
    </location>
    <ligand>
        <name>UDP-N-acetyl-alpha-D-muramoyl-L-alanyl-D-glutamate</name>
        <dbReference type="ChEBI" id="CHEBI:83900"/>
    </ligand>
</feature>
<dbReference type="HAMAP" id="MF_00208">
    <property type="entry name" value="MurE"/>
    <property type="match status" value="1"/>
</dbReference>
<dbReference type="Proteomes" id="UP000256373">
    <property type="component" value="Unassembled WGS sequence"/>
</dbReference>
<keyword evidence="4 7" id="KW-0573">Peptidoglycan synthesis</keyword>
<name>A0A3D8Y9Q5_9BACT</name>
<protein>
    <recommendedName>
        <fullName evidence="7">UDP-N-acetylmuramoyl-L-alanyl-D-glutamate--2,6-diaminopimelate ligase</fullName>
        <ecNumber evidence="7">6.3.2.13</ecNumber>
    </recommendedName>
    <alternativeName>
        <fullName evidence="7">Meso-A2pm-adding enzyme</fullName>
    </alternativeName>
    <alternativeName>
        <fullName evidence="7">Meso-diaminopimelate-adding enzyme</fullName>
    </alternativeName>
    <alternativeName>
        <fullName evidence="7">UDP-MurNAc-L-Ala-D-Glu:meso-diaminopimelate ligase</fullName>
    </alternativeName>
    <alternativeName>
        <fullName evidence="7">UDP-MurNAc-tripeptide synthetase</fullName>
    </alternativeName>
    <alternativeName>
        <fullName evidence="7">UDP-N-acetylmuramyl-tripeptide synthetase</fullName>
    </alternativeName>
</protein>
<organism evidence="12 13">
    <name type="scientific">Dyadobacter luteus</name>
    <dbReference type="NCBI Taxonomy" id="2259619"/>
    <lineage>
        <taxon>Bacteria</taxon>
        <taxon>Pseudomonadati</taxon>
        <taxon>Bacteroidota</taxon>
        <taxon>Cytophagia</taxon>
        <taxon>Cytophagales</taxon>
        <taxon>Spirosomataceae</taxon>
        <taxon>Dyadobacter</taxon>
    </lineage>
</organism>
<dbReference type="AlphaFoldDB" id="A0A3D8Y9Q5"/>
<keyword evidence="3 7" id="KW-0133">Cell shape</keyword>
<dbReference type="Gene3D" id="3.40.1390.10">
    <property type="entry name" value="MurE/MurF, N-terminal domain"/>
    <property type="match status" value="1"/>
</dbReference>
<accession>A0A3D8Y9Q5</accession>
<evidence type="ECO:0000256" key="6">
    <source>
        <dbReference type="ARBA" id="ARBA00023316"/>
    </source>
</evidence>
<dbReference type="Pfam" id="PF02875">
    <property type="entry name" value="Mur_ligase_C"/>
    <property type="match status" value="1"/>
</dbReference>
<comment type="pathway">
    <text evidence="7 8">Cell wall biogenesis; peptidoglycan biosynthesis.</text>
</comment>
<feature type="binding site" evidence="7">
    <location>
        <position position="194"/>
    </location>
    <ligand>
        <name>UDP-N-acetyl-alpha-D-muramoyl-L-alanyl-D-glutamate</name>
        <dbReference type="ChEBI" id="CHEBI:83900"/>
    </ligand>
</feature>
<dbReference type="EMBL" id="QNUL01000011">
    <property type="protein sequence ID" value="REA60331.1"/>
    <property type="molecule type" value="Genomic_DNA"/>
</dbReference>
<evidence type="ECO:0000313" key="12">
    <source>
        <dbReference type="EMBL" id="REA60331.1"/>
    </source>
</evidence>
<dbReference type="InterPro" id="IPR035911">
    <property type="entry name" value="MurE/MurF_N"/>
</dbReference>
<comment type="caution">
    <text evidence="7">Lacks conserved residue(s) required for the propagation of feature annotation.</text>
</comment>
<comment type="similarity">
    <text evidence="1 7">Belongs to the MurCDEF family. MurE subfamily.</text>
</comment>
<keyword evidence="2 7" id="KW-0132">Cell division</keyword>
<evidence type="ECO:0000256" key="2">
    <source>
        <dbReference type="ARBA" id="ARBA00022618"/>
    </source>
</evidence>
<reference evidence="12 13" key="1">
    <citation type="submission" date="2018-07" db="EMBL/GenBank/DDBJ databases">
        <title>Dyadobacter roseus sp. nov., isolated from rose rhizosphere soil.</title>
        <authorList>
            <person name="Chen L."/>
        </authorList>
    </citation>
    <scope>NUCLEOTIDE SEQUENCE [LARGE SCALE GENOMIC DNA]</scope>
    <source>
        <strain evidence="12 13">RS19</strain>
    </source>
</reference>
<keyword evidence="5 7" id="KW-0131">Cell cycle</keyword>
<evidence type="ECO:0000259" key="11">
    <source>
        <dbReference type="Pfam" id="PF08245"/>
    </source>
</evidence>
<keyword evidence="7" id="KW-0963">Cytoplasm</keyword>
<feature type="binding site" evidence="7">
    <location>
        <begin position="159"/>
        <end position="160"/>
    </location>
    <ligand>
        <name>UDP-N-acetyl-alpha-D-muramoyl-L-alanyl-D-glutamate</name>
        <dbReference type="ChEBI" id="CHEBI:83900"/>
    </ligand>
</feature>
<feature type="binding site" evidence="7">
    <location>
        <position position="36"/>
    </location>
    <ligand>
        <name>UDP-N-acetyl-alpha-D-muramoyl-L-alanyl-D-glutamate</name>
        <dbReference type="ChEBI" id="CHEBI:83900"/>
    </ligand>
</feature>
<dbReference type="RefSeq" id="WP_115831647.1">
    <property type="nucleotide sequence ID" value="NZ_QNUL01000011.1"/>
</dbReference>
<dbReference type="InterPro" id="IPR005761">
    <property type="entry name" value="UDP-N-AcMur-Glu-dNH2Pim_ligase"/>
</dbReference>
<evidence type="ECO:0000259" key="9">
    <source>
        <dbReference type="Pfam" id="PF01225"/>
    </source>
</evidence>
<dbReference type="EC" id="6.3.2.13" evidence="7"/>
<dbReference type="InterPro" id="IPR013221">
    <property type="entry name" value="Mur_ligase_cen"/>
</dbReference>
<dbReference type="GO" id="GO:0005737">
    <property type="term" value="C:cytoplasm"/>
    <property type="evidence" value="ECO:0007669"/>
    <property type="project" value="UniProtKB-SubCell"/>
</dbReference>
<dbReference type="PANTHER" id="PTHR23135:SF4">
    <property type="entry name" value="UDP-N-ACETYLMURAMOYL-L-ALANYL-D-GLUTAMATE--2,6-DIAMINOPIMELATE LIGASE MURE HOMOLOG, CHLOROPLASTIC"/>
    <property type="match status" value="1"/>
</dbReference>
<dbReference type="SUPFAM" id="SSF63418">
    <property type="entry name" value="MurE/MurF N-terminal domain"/>
    <property type="match status" value="1"/>
</dbReference>
<feature type="binding site" evidence="7">
    <location>
        <position position="461"/>
    </location>
    <ligand>
        <name>meso-2,6-diaminopimelate</name>
        <dbReference type="ChEBI" id="CHEBI:57791"/>
    </ligand>
</feature>
<sequence>MEAGQGKSLATLVANIEKLEITGSSDVTIQSLILDSRKVTTGSLFIALRGTQTDGHQFIATAVKAGATAILCEELPDQISSDVTYVKAADSAQVMGLIASTFYGNSSEKLTLVGVTGTNGKTSVATFLFQLFRNLGYRCGLLSTVQNQVEDEVIPSTHTTPDAIALNHLLATMLEKGCSHVFMEVSSHAVAQHRISGLHFAGGIFTNITHDHLDFHKTFDNYIKAKKGFFDQLPKSAFALVNVDDRRGSVMVQNTNARVETYSLQTLATYKGKMISDTLAGMHMEINMREVWFRVIGRFNAYNLLAVYGAAVLLGEDPEVVLTELSILKSPPGRFEQFHSADHIVGIVDYAHTPDALENVLQTITELRNGNEKVITVVGCGGNRDAEKRPKMAAIACKFSNRVILTSDNPRFEDPNDILAQMQKGVPPLDYKKTSVIEDRKEAIFTAYSEAGPGDIILIAGKGHENYQDIKGVKHHFDDKEILIEAFGNYPKS</sequence>
<feature type="binding site" evidence="7">
    <location>
        <position position="384"/>
    </location>
    <ligand>
        <name>meso-2,6-diaminopimelate</name>
        <dbReference type="ChEBI" id="CHEBI:57791"/>
    </ligand>
</feature>
<dbReference type="InterPro" id="IPR000713">
    <property type="entry name" value="Mur_ligase_N"/>
</dbReference>
<comment type="caution">
    <text evidence="12">The sequence shown here is derived from an EMBL/GenBank/DDBJ whole genome shotgun (WGS) entry which is preliminary data.</text>
</comment>
<dbReference type="Pfam" id="PF01225">
    <property type="entry name" value="Mur_ligase"/>
    <property type="match status" value="1"/>
</dbReference>
<gene>
    <name evidence="7" type="primary">murE</name>
    <name evidence="12" type="ORF">DSL64_14545</name>
</gene>
<dbReference type="SUPFAM" id="SSF53244">
    <property type="entry name" value="MurD-like peptide ligases, peptide-binding domain"/>
    <property type="match status" value="1"/>
</dbReference>
<comment type="cofactor">
    <cofactor evidence="7">
        <name>Mg(2+)</name>
        <dbReference type="ChEBI" id="CHEBI:18420"/>
    </cofactor>
</comment>
<comment type="PTM">
    <text evidence="7">Carboxylation is probably crucial for Mg(2+) binding and, consequently, for the gamma-phosphate positioning of ATP.</text>
</comment>
<feature type="binding site" evidence="7">
    <location>
        <begin position="117"/>
        <end position="123"/>
    </location>
    <ligand>
        <name>ATP</name>
        <dbReference type="ChEBI" id="CHEBI:30616"/>
    </ligand>
</feature>
<dbReference type="Pfam" id="PF08245">
    <property type="entry name" value="Mur_ligase_M"/>
    <property type="match status" value="1"/>
</dbReference>